<organism evidence="1 2">
    <name type="scientific">Acropora cervicornis</name>
    <name type="common">Staghorn coral</name>
    <dbReference type="NCBI Taxonomy" id="6130"/>
    <lineage>
        <taxon>Eukaryota</taxon>
        <taxon>Metazoa</taxon>
        <taxon>Cnidaria</taxon>
        <taxon>Anthozoa</taxon>
        <taxon>Hexacorallia</taxon>
        <taxon>Scleractinia</taxon>
        <taxon>Astrocoeniina</taxon>
        <taxon>Acroporidae</taxon>
        <taxon>Acropora</taxon>
    </lineage>
</organism>
<protein>
    <submittedName>
        <fullName evidence="1">Uncharacterized protein</fullName>
    </submittedName>
</protein>
<sequence>MSCQFVVILRKDKCEEMNKEMTRMGRLMLFKVCRRGIRRKTALASLLVLRNDGKNKEIHFKRSCPDFLINNFIGSELERWMLGNIVNAFEISVVFDRQWF</sequence>
<proteinExistence type="predicted"/>
<dbReference type="AlphaFoldDB" id="A0AAD9VAD5"/>
<reference evidence="1" key="2">
    <citation type="journal article" date="2023" name="Science">
        <title>Genomic signatures of disease resistance in endangered staghorn corals.</title>
        <authorList>
            <person name="Vollmer S.V."/>
            <person name="Selwyn J.D."/>
            <person name="Despard B.A."/>
            <person name="Roesel C.L."/>
        </authorList>
    </citation>
    <scope>NUCLEOTIDE SEQUENCE</scope>
    <source>
        <strain evidence="1">K2</strain>
    </source>
</reference>
<keyword evidence="2" id="KW-1185">Reference proteome</keyword>
<gene>
    <name evidence="1" type="ORF">P5673_009009</name>
</gene>
<evidence type="ECO:0000313" key="1">
    <source>
        <dbReference type="EMBL" id="KAK2567198.1"/>
    </source>
</evidence>
<name>A0AAD9VAD5_ACRCE</name>
<accession>A0AAD9VAD5</accession>
<dbReference type="Proteomes" id="UP001249851">
    <property type="component" value="Unassembled WGS sequence"/>
</dbReference>
<comment type="caution">
    <text evidence="1">The sequence shown here is derived from an EMBL/GenBank/DDBJ whole genome shotgun (WGS) entry which is preliminary data.</text>
</comment>
<evidence type="ECO:0000313" key="2">
    <source>
        <dbReference type="Proteomes" id="UP001249851"/>
    </source>
</evidence>
<reference evidence="1" key="1">
    <citation type="journal article" date="2023" name="G3 (Bethesda)">
        <title>Whole genome assembly and annotation of the endangered Caribbean coral Acropora cervicornis.</title>
        <authorList>
            <person name="Selwyn J.D."/>
            <person name="Vollmer S.V."/>
        </authorList>
    </citation>
    <scope>NUCLEOTIDE SEQUENCE</scope>
    <source>
        <strain evidence="1">K2</strain>
    </source>
</reference>
<dbReference type="EMBL" id="JARQWQ010000015">
    <property type="protein sequence ID" value="KAK2567198.1"/>
    <property type="molecule type" value="Genomic_DNA"/>
</dbReference>